<dbReference type="AlphaFoldDB" id="O81871"/>
<dbReference type="PANTHER" id="PTHR42773:SF1">
    <property type="entry name" value="METALLO-BETA-LACTAMASE FAMILY PROTEIN"/>
    <property type="match status" value="1"/>
</dbReference>
<dbReference type="EMBL" id="AL161583">
    <property type="protein sequence ID" value="CAB80071.1"/>
    <property type="molecule type" value="Genomic_DNA"/>
</dbReference>
<gene>
    <name evidence="1" type="primary">T16L1.30</name>
    <name evidence="2" type="ordered locus">At4g33540</name>
</gene>
<name>O81871_ARATH</name>
<sequence>MASASFSAVSSLSYQFRSKEAIFSSKASCFSSTALSGRRVFGSIKAAQVTSHENPRRRTQNVEGDIFVDNTCIDCDTCRWMVPPIRKQLFSDLSSQDLFTRVDNMSAVTKQPTCKEERLNALQALLSCPTGSIRTQTPPADIGEAQETFPLVVDKDTLPVLFNPLSFHFFRMVINNPRYVEKLAGKIEMKGGVRYMFLTHRDDVADHKKWADRFKSTRILHSDDVEPSTSDVELKLEGSGPWSIYEDVELIHTPGHSEVSLSNCKNIHKNKCSIFGSVCMFHKSLKALFTGDHVIMTESGLSILEQYNHGSVPLQLENVEKLINLDFNWLIPGHGRRVHFKDGDEKAKNLEALVQKHREKQLVSFSKSGKA</sequence>
<reference evidence="1" key="1">
    <citation type="submission" date="1998-09" db="EMBL/GenBank/DDBJ databases">
        <authorList>
            <person name="Bevan M."/>
            <person name="Obermaier B."/>
            <person name="Deutschenbaur S."/>
            <person name="Piravandi E."/>
            <person name="Hoheisel J."/>
            <person name="Jesse T."/>
            <person name="Heijnen L."/>
            <person name="Vos P."/>
            <person name="Mewes H.W."/>
            <person name="Mayer K.F.X."/>
            <person name="Schueller C."/>
        </authorList>
    </citation>
    <scope>NUCLEOTIDE SEQUENCE</scope>
</reference>
<reference evidence="2" key="4">
    <citation type="submission" date="2000-03" db="EMBL/GenBank/DDBJ databases">
        <authorList>
            <person name="Rose M."/>
            <person name="Hempel S."/>
            <person name="Entian K.-D."/>
            <person name="Mewes H.W."/>
            <person name="Lemcke K."/>
            <person name="Mayer K.F.X."/>
        </authorList>
    </citation>
    <scope>NUCLEOTIDE SEQUENCE</scope>
</reference>
<accession>O81871</accession>
<dbReference type="EMBL" id="AL031394">
    <property type="protein sequence ID" value="CAA20567.1"/>
    <property type="molecule type" value="Genomic_DNA"/>
</dbReference>
<evidence type="ECO:0000313" key="1">
    <source>
        <dbReference type="EMBL" id="CAA20567.1"/>
    </source>
</evidence>
<dbReference type="InterPro" id="IPR036866">
    <property type="entry name" value="RibonucZ/Hydroxyglut_hydro"/>
</dbReference>
<reference key="3">
    <citation type="journal article" date="1999" name="Nature">
        <title>Sequence and analysis of chromosome 4 of the plant Arabidopsis thaliana.</title>
        <authorList>
            <consortium name="EU"/>
            <consortium name="CSHL and WU Arabidopsis Sequencing Project"/>
            <person name="Mayer K."/>
            <person name="Schuller C."/>
            <person name="Wambutt R."/>
            <person name="Murphy G."/>
            <person name="Volckaert G."/>
            <person name="Pohl T."/>
            <person name="Dusterhoft A."/>
            <person name="Stiekema W."/>
            <person name="Entian K.D."/>
            <person name="Terryn N."/>
            <person name="Harris B."/>
            <person name="Ansorge W."/>
            <person name="Brandt P."/>
            <person name="Grivell L."/>
            <person name="Rieger M."/>
            <person name="Weichselgartner M."/>
            <person name="de Simone V."/>
            <person name="Obermaier B."/>
            <person name="Mache R."/>
            <person name="Muller M."/>
            <person name="Kreis M."/>
            <person name="Delseny M."/>
            <person name="Puigdomenech P."/>
            <person name="Watson M."/>
            <person name="Schmidtheini T."/>
            <person name="Reichert B."/>
            <person name="Portatelle D."/>
            <person name="Perez-Alonso M."/>
            <person name="Boutry M."/>
            <person name="Bancroft I."/>
            <person name="Vos P."/>
            <person name="Hoheisel J."/>
            <person name="Zimmermann W."/>
            <person name="Wedler H."/>
            <person name="Ridley P."/>
            <person name="Langham S.A."/>
            <person name="McCullagh B."/>
            <person name="Bilham L."/>
            <person name="Robben J."/>
            <person name="Van der Schueren J."/>
            <person name="Grymonprez B."/>
            <person name="Chuang Y.J."/>
            <person name="Vandenbussche F."/>
            <person name="Braeken M."/>
            <person name="Weltjens I."/>
            <person name="Voet M."/>
            <person name="Bastiaens I."/>
            <person name="Aert R."/>
            <person name="Defoor E."/>
            <person name="Weitzenegger T."/>
            <person name="Bothe G."/>
            <person name="Ramsperger U."/>
            <person name="Hilbert H."/>
            <person name="Braun M."/>
            <person name="Holzer E."/>
            <person name="Brandt A."/>
            <person name="Peters S."/>
            <person name="van Staveren M."/>
            <person name="Dirske W."/>
            <person name="Mooijman P."/>
            <person name="Klein Lankhorst R."/>
            <person name="Rose M."/>
            <person name="Hauf J."/>
            <person name="Kotter P."/>
            <person name="Berneiser S."/>
            <person name="Hempel S."/>
            <person name="Feldpausch M."/>
            <person name="Lamberth S."/>
            <person name="Van den Daele H."/>
            <person name="De Keyser A."/>
            <person name="Buysshaert C."/>
            <person name="Gielen J."/>
            <person name="Villarroel R."/>
            <person name="De Clercq R."/>
            <person name="Van Montagu M."/>
            <person name="Rogers J."/>
            <person name="Cronin A."/>
            <person name="Quail M."/>
            <person name="Bray-Allen S."/>
            <person name="Clark L."/>
            <person name="Doggett J."/>
            <person name="Hall S."/>
            <person name="Kay M."/>
            <person name="Lennard N."/>
            <person name="McLay K."/>
            <person name="Mayes R."/>
            <person name="Pettett A."/>
            <person name="Rajandream M.A."/>
            <person name="Lyne M."/>
            <person name="Benes V."/>
            <person name="Rechmann S."/>
            <person name="Borkova D."/>
            <person name="Blocker H."/>
            <person name="Scharfe M."/>
            <person name="Grimm M."/>
            <person name="Lohnert T.H."/>
            <person name="Dose S."/>
            <person name="de Haan M."/>
            <person name="Maarse A."/>
            <person name="Schafer M."/>
            <person name="Muller-Auer S."/>
            <person name="Gabel C."/>
            <person name="Fuchs M."/>
            <person name="Fartmann B."/>
            <person name="Granderath K."/>
            <person name="Dauner D."/>
            <person name="Herzl A."/>
            <person name="Neumann S."/>
            <person name="Argiriou A."/>
            <person name="Vitale D."/>
            <person name="Liguori R."/>
            <person name="Piravandi E."/>
            <person name="Massenet O."/>
            <person name="Quigley F."/>
            <person name="Clabauld G."/>
            <person name="Mundlein A."/>
            <person name="Felber R."/>
            <person name="Schnabl S."/>
            <person name="Hiller R."/>
            <person name="Schmidt W."/>
            <person name="Lecharny A."/>
            <person name="Aubourg S."/>
            <person name="Chefdor F."/>
            <person name="Cooke R."/>
            <person name="Berger C."/>
            <person name="Montfort A."/>
            <person name="Casacuberta E."/>
            <person name="Gibbons T."/>
            <person name="Weber N."/>
            <person name="Vandenbol M."/>
            <person name="Bargues M."/>
            <person name="Terol J."/>
            <person name="Torres A."/>
            <person name="Perez-Perez A."/>
            <person name="Purnelle B."/>
            <person name="Bent E."/>
            <person name="Johnson S."/>
            <person name="Tacon D."/>
            <person name="Jesse T."/>
            <person name="Heijnen L."/>
            <person name="Schwarz S."/>
            <person name="Scholler P."/>
            <person name="Heber S."/>
            <person name="Francs P."/>
            <person name="Bielke C."/>
            <person name="Frishman D."/>
            <person name="Haase D."/>
            <person name="Lemcke K."/>
            <person name="Mewes H.W."/>
            <person name="Stocker S."/>
            <person name="Zaccaria P."/>
            <person name="Bevan M."/>
            <person name="Wilson R.K."/>
            <person name="de la Bastide M."/>
            <person name="Habermann K."/>
            <person name="Parnell L."/>
            <person name="Dedhia N."/>
            <person name="Gnoj L."/>
            <person name="Schutz K."/>
            <person name="Huang E."/>
            <person name="Spiegel L."/>
            <person name="Sehkon M."/>
            <person name="Murray J."/>
            <person name="Sheet P."/>
            <person name="Cordes M."/>
            <person name="Abu-Threideh J."/>
            <person name="Stoneking T."/>
            <person name="Kalicki J."/>
            <person name="Graves T."/>
            <person name="Harmon G."/>
            <person name="Edwards J."/>
            <person name="Latreille P."/>
            <person name="Courtney L."/>
            <person name="Cloud J."/>
            <person name="Abbott A."/>
            <person name="Scott K."/>
            <person name="Johnson D."/>
            <person name="Minx P."/>
            <person name="Bentley D."/>
            <person name="Fulton B."/>
            <person name="Miller N."/>
            <person name="Greco T."/>
            <person name="Kemp K."/>
            <person name="Kramer J."/>
            <person name="Fulton L."/>
            <person name="Mardis E."/>
            <person name="Dante M."/>
            <person name="Pepin K."/>
            <person name="Hillier L."/>
            <person name="Nelson J."/>
            <person name="Spieth J."/>
            <person name="Ryan E."/>
            <person name="Andrews S."/>
            <person name="Geisel C."/>
            <person name="Layman D."/>
            <person name="Du H."/>
            <person name="Ali J."/>
            <person name="Berghoff A."/>
            <person name="Jones K."/>
            <person name="Drone K."/>
            <person name="Cotton M."/>
            <person name="Joshu C."/>
            <person name="Antonoiu B."/>
            <person name="Zidanic M."/>
            <person name="Strong C."/>
            <person name="Sun H."/>
            <person name="Lamar B."/>
            <person name="Yordan C."/>
            <person name="Ma P."/>
            <person name="Zhong J."/>
            <person name="Preston R."/>
            <person name="Vil D."/>
            <person name="Shekher M."/>
            <person name="Matero A."/>
            <person name="Shah R."/>
            <person name="Swaby I.K."/>
            <person name="O'Shaughnessy A."/>
            <person name="Rodriguez M."/>
            <person name="Hoffmann J."/>
            <person name="Till S."/>
            <person name="Granat S."/>
            <person name="Shohdy N."/>
            <person name="Hasegawa A."/>
            <person name="Hameed A."/>
            <person name="Lodhi M."/>
            <person name="Johnson A."/>
            <person name="Chen E."/>
            <person name="Marra M."/>
            <person name="Martienssen R."/>
            <person name="McCombie W.R."/>
        </authorList>
    </citation>
    <scope>NUCLEOTIDE SEQUENCE [LARGE SCALE GENOMIC DNA]</scope>
    <source>
        <strain>cv. Columbia</strain>
    </source>
</reference>
<dbReference type="PIR" id="T04971">
    <property type="entry name" value="T04971"/>
</dbReference>
<dbReference type="CDD" id="cd07727">
    <property type="entry name" value="YmaE-like_MBL-fold"/>
    <property type="match status" value="1"/>
</dbReference>
<dbReference type="Pfam" id="PF13370">
    <property type="entry name" value="Fer4_13"/>
    <property type="match status" value="1"/>
</dbReference>
<dbReference type="Gene3D" id="3.60.15.10">
    <property type="entry name" value="Ribonuclease Z/Hydroxyacylglutathione hydrolase-like"/>
    <property type="match status" value="1"/>
</dbReference>
<protein>
    <submittedName>
        <fullName evidence="2">Uncharacterized protein AT4g33540</fullName>
    </submittedName>
    <submittedName>
        <fullName evidence="1">Uncharacterized protein T16L1.30</fullName>
    </submittedName>
</protein>
<dbReference type="ExpressionAtlas" id="O81871">
    <property type="expression patterns" value="baseline and differential"/>
</dbReference>
<reference evidence="1" key="2">
    <citation type="submission" date="1998-11" db="EMBL/GenBank/DDBJ databases">
        <authorList>
            <person name="EU Arabidopsis sequencing project"/>
        </authorList>
    </citation>
    <scope>NUCLEOTIDE SEQUENCE</scope>
</reference>
<dbReference type="SUPFAM" id="SSF56281">
    <property type="entry name" value="Metallo-hydrolase/oxidoreductase"/>
    <property type="match status" value="1"/>
</dbReference>
<organism evidence="1">
    <name type="scientific">Arabidopsis thaliana</name>
    <name type="common">Mouse-ear cress</name>
    <dbReference type="NCBI Taxonomy" id="3702"/>
    <lineage>
        <taxon>Eukaryota</taxon>
        <taxon>Viridiplantae</taxon>
        <taxon>Streptophyta</taxon>
        <taxon>Embryophyta</taxon>
        <taxon>Tracheophyta</taxon>
        <taxon>Spermatophyta</taxon>
        <taxon>Magnoliopsida</taxon>
        <taxon>eudicotyledons</taxon>
        <taxon>Gunneridae</taxon>
        <taxon>Pentapetalae</taxon>
        <taxon>rosids</taxon>
        <taxon>malvids</taxon>
        <taxon>Brassicales</taxon>
        <taxon>Brassicaceae</taxon>
        <taxon>Camelineae</taxon>
        <taxon>Arabidopsis</taxon>
    </lineage>
</organism>
<evidence type="ECO:0000313" key="2">
    <source>
        <dbReference type="EMBL" id="CAB80071.1"/>
    </source>
</evidence>
<reference evidence="2" key="5">
    <citation type="submission" date="2000-03" db="EMBL/GenBank/DDBJ databases">
        <authorList>
            <person name="Obermaier B."/>
            <person name="Deutschenbaur S."/>
            <person name="Piravandi E."/>
            <person name="Mewes H.W."/>
            <person name="Lemcke K."/>
            <person name="Mayer K.F.X."/>
        </authorList>
    </citation>
    <scope>NUCLEOTIDE SEQUENCE</scope>
</reference>
<proteinExistence type="predicted"/>
<dbReference type="PANTHER" id="PTHR42773">
    <property type="entry name" value="METALLO-BETA-LACTAMASE-RELATED"/>
    <property type="match status" value="1"/>
</dbReference>